<dbReference type="AlphaFoldDB" id="A0A381WA29"/>
<dbReference type="SUPFAM" id="SSF51556">
    <property type="entry name" value="Metallo-dependent hydrolases"/>
    <property type="match status" value="1"/>
</dbReference>
<dbReference type="PROSITE" id="PS51347">
    <property type="entry name" value="PHOSPHOTRIESTERASE_2"/>
    <property type="match status" value="1"/>
</dbReference>
<gene>
    <name evidence="3" type="ORF">METZ01_LOCUS102254</name>
</gene>
<keyword evidence="1" id="KW-0479">Metal-binding</keyword>
<dbReference type="EMBL" id="UINC01011164">
    <property type="protein sequence ID" value="SVA49400.1"/>
    <property type="molecule type" value="Genomic_DNA"/>
</dbReference>
<feature type="non-terminal residue" evidence="3">
    <location>
        <position position="1"/>
    </location>
</feature>
<dbReference type="InterPro" id="IPR001559">
    <property type="entry name" value="Phosphotriesterase"/>
</dbReference>
<reference evidence="3" key="1">
    <citation type="submission" date="2018-05" db="EMBL/GenBank/DDBJ databases">
        <authorList>
            <person name="Lanie J.A."/>
            <person name="Ng W.-L."/>
            <person name="Kazmierczak K.M."/>
            <person name="Andrzejewski T.M."/>
            <person name="Davidsen T.M."/>
            <person name="Wayne K.J."/>
            <person name="Tettelin H."/>
            <person name="Glass J.I."/>
            <person name="Rusch D."/>
            <person name="Podicherti R."/>
            <person name="Tsui H.-C.T."/>
            <person name="Winkler M.E."/>
        </authorList>
    </citation>
    <scope>NUCLEOTIDE SEQUENCE</scope>
</reference>
<dbReference type="PANTHER" id="PTHR10819">
    <property type="entry name" value="PHOSPHOTRIESTERASE-RELATED"/>
    <property type="match status" value="1"/>
</dbReference>
<organism evidence="3">
    <name type="scientific">marine metagenome</name>
    <dbReference type="NCBI Taxonomy" id="408172"/>
    <lineage>
        <taxon>unclassified sequences</taxon>
        <taxon>metagenomes</taxon>
        <taxon>ecological metagenomes</taxon>
    </lineage>
</organism>
<dbReference type="GO" id="GO:0008270">
    <property type="term" value="F:zinc ion binding"/>
    <property type="evidence" value="ECO:0007669"/>
    <property type="project" value="InterPro"/>
</dbReference>
<dbReference type="PANTHER" id="PTHR10819:SF3">
    <property type="entry name" value="PHOSPHOTRIESTERASE-RELATED PROTEIN"/>
    <property type="match status" value="1"/>
</dbReference>
<dbReference type="Gene3D" id="3.20.20.140">
    <property type="entry name" value="Metal-dependent hydrolases"/>
    <property type="match status" value="1"/>
</dbReference>
<name>A0A381WA29_9ZZZZ</name>
<evidence type="ECO:0000256" key="2">
    <source>
        <dbReference type="ARBA" id="ARBA00022801"/>
    </source>
</evidence>
<proteinExistence type="predicted"/>
<dbReference type="Pfam" id="PF02126">
    <property type="entry name" value="PTE"/>
    <property type="match status" value="1"/>
</dbReference>
<dbReference type="GO" id="GO:0016787">
    <property type="term" value="F:hydrolase activity"/>
    <property type="evidence" value="ECO:0007669"/>
    <property type="project" value="UniProtKB-KW"/>
</dbReference>
<keyword evidence="2" id="KW-0378">Hydrolase</keyword>
<accession>A0A381WA29</accession>
<evidence type="ECO:0008006" key="4">
    <source>
        <dbReference type="Google" id="ProtNLM"/>
    </source>
</evidence>
<dbReference type="InterPro" id="IPR032466">
    <property type="entry name" value="Metal_Hydrolase"/>
</dbReference>
<evidence type="ECO:0000256" key="1">
    <source>
        <dbReference type="ARBA" id="ARBA00022723"/>
    </source>
</evidence>
<protein>
    <recommendedName>
        <fullName evidence="4">Aryldialkylphosphatase</fullName>
    </recommendedName>
</protein>
<evidence type="ECO:0000313" key="3">
    <source>
        <dbReference type="EMBL" id="SVA49400.1"/>
    </source>
</evidence>
<sequence length="180" mass="20307">SWPLHEDEKKVLIAASKAQKEIGCALTIHPGRHHEAPIEILEIIDKAGGSISRTIMGHIDRTFSTIDRLLEFAKNGSYIEFDMFGLESAYYPFADVDMPNDGKRIEFIINLIDHGYLKNILVSHDIAFKHSLVKYGGFGYAHILKNAVPKMLKNGLNKNMINTILEENPKDALKINNCFK</sequence>